<dbReference type="EMBL" id="LR743589">
    <property type="protein sequence ID" value="CAA2615516.1"/>
    <property type="molecule type" value="Genomic_DNA"/>
</dbReference>
<dbReference type="HAMAP" id="MF_01615">
    <property type="entry name" value="PdxT"/>
    <property type="match status" value="1"/>
</dbReference>
<dbReference type="InterPro" id="IPR002161">
    <property type="entry name" value="PdxT/SNO"/>
</dbReference>
<dbReference type="GO" id="GO:0042823">
    <property type="term" value="P:pyridoxal phosphate biosynthetic process"/>
    <property type="evidence" value="ECO:0007669"/>
    <property type="project" value="InterPro"/>
</dbReference>
<evidence type="ECO:0000313" key="10">
    <source>
        <dbReference type="EMBL" id="CAA7390419.1"/>
    </source>
</evidence>
<evidence type="ECO:0000256" key="8">
    <source>
        <dbReference type="PIRSR" id="PIRSR005639-2"/>
    </source>
</evidence>
<dbReference type="Proteomes" id="UP000663760">
    <property type="component" value="Chromosome 2"/>
</dbReference>
<keyword evidence="11" id="KW-1185">Reference proteome</keyword>
<dbReference type="Gene3D" id="3.40.50.880">
    <property type="match status" value="1"/>
</dbReference>
<organism evidence="9">
    <name type="scientific">Spirodela intermedia</name>
    <name type="common">Intermediate duckweed</name>
    <dbReference type="NCBI Taxonomy" id="51605"/>
    <lineage>
        <taxon>Eukaryota</taxon>
        <taxon>Viridiplantae</taxon>
        <taxon>Streptophyta</taxon>
        <taxon>Embryophyta</taxon>
        <taxon>Tracheophyta</taxon>
        <taxon>Spermatophyta</taxon>
        <taxon>Magnoliopsida</taxon>
        <taxon>Liliopsida</taxon>
        <taxon>Araceae</taxon>
        <taxon>Lemnoideae</taxon>
        <taxon>Spirodela</taxon>
    </lineage>
</organism>
<dbReference type="EMBL" id="LR746265">
    <property type="protein sequence ID" value="CAA7390419.1"/>
    <property type="molecule type" value="Genomic_DNA"/>
</dbReference>
<evidence type="ECO:0000313" key="9">
    <source>
        <dbReference type="EMBL" id="CAA2615516.1"/>
    </source>
</evidence>
<comment type="similarity">
    <text evidence="1">Belongs to the glutaminase PdxT/SNO family.</text>
</comment>
<dbReference type="PROSITE" id="PS51273">
    <property type="entry name" value="GATASE_TYPE_1"/>
    <property type="match status" value="1"/>
</dbReference>
<dbReference type="GO" id="GO:0005829">
    <property type="term" value="C:cytosol"/>
    <property type="evidence" value="ECO:0007669"/>
    <property type="project" value="TreeGrafter"/>
</dbReference>
<dbReference type="PANTHER" id="PTHR31559">
    <property type="entry name" value="PYRIDOXAL 5'-PHOSPHATE SYNTHASE SUBUNIT SNO"/>
    <property type="match status" value="1"/>
</dbReference>
<feature type="binding site" evidence="8">
    <location>
        <position position="110"/>
    </location>
    <ligand>
        <name>L-glutamine</name>
        <dbReference type="ChEBI" id="CHEBI:58359"/>
    </ligand>
</feature>
<dbReference type="GO" id="GO:1903600">
    <property type="term" value="C:glutaminase complex"/>
    <property type="evidence" value="ECO:0007669"/>
    <property type="project" value="TreeGrafter"/>
</dbReference>
<feature type="active site" description="Charge relay system" evidence="7">
    <location>
        <position position="198"/>
    </location>
</feature>
<feature type="active site" description="Charge relay system" evidence="7">
    <location>
        <position position="196"/>
    </location>
</feature>
<dbReference type="GO" id="GO:0004359">
    <property type="term" value="F:glutaminase activity"/>
    <property type="evidence" value="ECO:0007669"/>
    <property type="project" value="UniProtKB-EC"/>
</dbReference>
<dbReference type="CDD" id="cd01749">
    <property type="entry name" value="GATase1_PB"/>
    <property type="match status" value="1"/>
</dbReference>
<keyword evidence="5" id="KW-0456">Lyase</keyword>
<dbReference type="GO" id="GO:0016829">
    <property type="term" value="F:lyase activity"/>
    <property type="evidence" value="ECO:0007669"/>
    <property type="project" value="UniProtKB-KW"/>
</dbReference>
<dbReference type="FunFam" id="3.40.50.880:FF:000038">
    <property type="entry name" value="Predicted protein"/>
    <property type="match status" value="1"/>
</dbReference>
<feature type="active site" description="Nucleophile" evidence="7">
    <location>
        <position position="80"/>
    </location>
</feature>
<accession>A0A7I8IDS3</accession>
<evidence type="ECO:0000256" key="6">
    <source>
        <dbReference type="ARBA" id="ARBA00049534"/>
    </source>
</evidence>
<evidence type="ECO:0000256" key="2">
    <source>
        <dbReference type="ARBA" id="ARBA00012918"/>
    </source>
</evidence>
<keyword evidence="3" id="KW-0378">Hydrolase</keyword>
<feature type="binding site" evidence="8">
    <location>
        <begin position="144"/>
        <end position="145"/>
    </location>
    <ligand>
        <name>L-glutamine</name>
        <dbReference type="ChEBI" id="CHEBI:58359"/>
    </ligand>
</feature>
<dbReference type="PROSITE" id="PS01236">
    <property type="entry name" value="PDXT_SNO_1"/>
    <property type="match status" value="1"/>
</dbReference>
<feature type="binding site" evidence="8">
    <location>
        <begin position="48"/>
        <end position="50"/>
    </location>
    <ligand>
        <name>L-glutamine</name>
        <dbReference type="ChEBI" id="CHEBI:58359"/>
    </ligand>
</feature>
<comment type="catalytic activity">
    <reaction evidence="6">
        <text>L-glutamine + H2O = L-glutamate + NH4(+)</text>
        <dbReference type="Rhea" id="RHEA:15889"/>
        <dbReference type="ChEBI" id="CHEBI:15377"/>
        <dbReference type="ChEBI" id="CHEBI:28938"/>
        <dbReference type="ChEBI" id="CHEBI:29985"/>
        <dbReference type="ChEBI" id="CHEBI:58359"/>
        <dbReference type="EC" id="3.5.1.2"/>
    </reaction>
</comment>
<proteinExistence type="inferred from homology"/>
<dbReference type="PANTHER" id="PTHR31559:SF0">
    <property type="entry name" value="PYRIDOXAL 5'-PHOSPHATE SYNTHASE SUBUNIT SNO1-RELATED"/>
    <property type="match status" value="1"/>
</dbReference>
<sequence length="241" mass="26202">MTATVGVLALQGSYNEHLAVLRRLGVKGVQVRKPEHLNDLGALIIPGGESTTMAKLAEYHNLFPALRDFVRTGKPVWGTCAGLIFLANKAVGQKSGGQELIGGLDCTVHRNFFGSQLESFETQISVPELAAKEGGPPCFRAVFIRAPAILEAGPDVEILASYSFPIGKPTIEEAALQEGKVIVAVRQANLLGTAFHPELTADVRWHRFFLKMGKWTEEEASTSALGPDVQRRDRIDLPIFE</sequence>
<name>A0A7I8IDS3_SPIIN</name>
<dbReference type="OrthoDB" id="2039at2759"/>
<evidence type="ECO:0000256" key="5">
    <source>
        <dbReference type="ARBA" id="ARBA00023239"/>
    </source>
</evidence>
<protein>
    <recommendedName>
        <fullName evidence="2">glutaminase</fullName>
        <ecNumber evidence="2">3.5.1.2</ecNumber>
    </recommendedName>
</protein>
<dbReference type="InterPro" id="IPR021196">
    <property type="entry name" value="PdxT/SNO_CS"/>
</dbReference>
<dbReference type="Pfam" id="PF01174">
    <property type="entry name" value="SNO"/>
    <property type="match status" value="1"/>
</dbReference>
<keyword evidence="4" id="KW-0315">Glutamine amidotransferase</keyword>
<dbReference type="InterPro" id="IPR029062">
    <property type="entry name" value="Class_I_gatase-like"/>
</dbReference>
<evidence type="ECO:0000256" key="3">
    <source>
        <dbReference type="ARBA" id="ARBA00022801"/>
    </source>
</evidence>
<evidence type="ECO:0000256" key="1">
    <source>
        <dbReference type="ARBA" id="ARBA00008345"/>
    </source>
</evidence>
<dbReference type="PROSITE" id="PS51130">
    <property type="entry name" value="PDXT_SNO_2"/>
    <property type="match status" value="1"/>
</dbReference>
<gene>
    <name evidence="9" type="ORF">SI7747_02001773</name>
    <name evidence="10" type="ORF">SI8410_02001918</name>
</gene>
<dbReference type="AlphaFoldDB" id="A0A7I8IDS3"/>
<dbReference type="SUPFAM" id="SSF52317">
    <property type="entry name" value="Class I glutamine amidotransferase-like"/>
    <property type="match status" value="1"/>
</dbReference>
<dbReference type="EC" id="3.5.1.2" evidence="2"/>
<dbReference type="NCBIfam" id="TIGR03800">
    <property type="entry name" value="PLP_synth_Pdx2"/>
    <property type="match status" value="1"/>
</dbReference>
<dbReference type="GO" id="GO:0008614">
    <property type="term" value="P:pyridoxine metabolic process"/>
    <property type="evidence" value="ECO:0007669"/>
    <property type="project" value="TreeGrafter"/>
</dbReference>
<reference evidence="9" key="1">
    <citation type="submission" date="2019-12" db="EMBL/GenBank/DDBJ databases">
        <authorList>
            <person name="Scholz U."/>
            <person name="Mascher M."/>
            <person name="Fiebig A."/>
        </authorList>
    </citation>
    <scope>NUCLEOTIDE SEQUENCE</scope>
</reference>
<evidence type="ECO:0000256" key="4">
    <source>
        <dbReference type="ARBA" id="ARBA00022962"/>
    </source>
</evidence>
<evidence type="ECO:0000313" key="11">
    <source>
        <dbReference type="Proteomes" id="UP000663760"/>
    </source>
</evidence>
<evidence type="ECO:0000256" key="7">
    <source>
        <dbReference type="PIRSR" id="PIRSR005639-1"/>
    </source>
</evidence>
<dbReference type="PIRSF" id="PIRSF005639">
    <property type="entry name" value="Glut_amidoT_SNO"/>
    <property type="match status" value="1"/>
</dbReference>